<comment type="caution">
    <text evidence="2">The sequence shown here is derived from an EMBL/GenBank/DDBJ whole genome shotgun (WGS) entry which is preliminary data.</text>
</comment>
<accession>A0ABS6X618</accession>
<evidence type="ECO:0000313" key="3">
    <source>
        <dbReference type="Proteomes" id="UP000826188"/>
    </source>
</evidence>
<name>A0ABS6X618_9BACT</name>
<organism evidence="2 3">
    <name type="scientific">Hymenobacter profundi</name>
    <dbReference type="NCBI Taxonomy" id="1982110"/>
    <lineage>
        <taxon>Bacteria</taxon>
        <taxon>Pseudomonadati</taxon>
        <taxon>Bacteroidota</taxon>
        <taxon>Cytophagia</taxon>
        <taxon>Cytophagales</taxon>
        <taxon>Hymenobacteraceae</taxon>
        <taxon>Hymenobacter</taxon>
    </lineage>
</organism>
<evidence type="ECO:0000313" key="2">
    <source>
        <dbReference type="EMBL" id="MBW3131149.1"/>
    </source>
</evidence>
<dbReference type="RefSeq" id="WP_219161711.1">
    <property type="nucleotide sequence ID" value="NZ_JAHWGL010000172.1"/>
</dbReference>
<protein>
    <recommendedName>
        <fullName evidence="4">YtkA-like domain-containing protein</fullName>
    </recommendedName>
</protein>
<dbReference type="Proteomes" id="UP000826188">
    <property type="component" value="Unassembled WGS sequence"/>
</dbReference>
<proteinExistence type="predicted"/>
<dbReference type="EMBL" id="JAHWGL010000172">
    <property type="protein sequence ID" value="MBW3131149.1"/>
    <property type="molecule type" value="Genomic_DNA"/>
</dbReference>
<keyword evidence="3" id="KW-1185">Reference proteome</keyword>
<keyword evidence="1" id="KW-0732">Signal</keyword>
<reference evidence="2 3" key="1">
    <citation type="submission" date="2021-07" db="EMBL/GenBank/DDBJ databases">
        <title>Hymenobacter profundi sp. nov., isolated from deep-sea water.</title>
        <authorList>
            <person name="Kim M.K."/>
        </authorList>
    </citation>
    <scope>NUCLEOTIDE SEQUENCE [LARGE SCALE GENOMIC DNA]</scope>
    <source>
        <strain evidence="2 3">M2</strain>
    </source>
</reference>
<sequence length="156" mass="16565">MSKWMYLGFGLCLAACSTNSETATVPAENTTPPAPETAATSAVIDARADSTVQVTFPANDSSVTVLGELKTVNQEFIASIPVQGKRKLSATLLAPDSLPNIRFAQVIQPDGEANGPFGTTVSVSTPKDGVYKLRISHNLRTEAGLTREFKLRVVVN</sequence>
<evidence type="ECO:0008006" key="4">
    <source>
        <dbReference type="Google" id="ProtNLM"/>
    </source>
</evidence>
<feature type="chain" id="PRO_5046622530" description="YtkA-like domain-containing protein" evidence="1">
    <location>
        <begin position="23"/>
        <end position="156"/>
    </location>
</feature>
<evidence type="ECO:0000256" key="1">
    <source>
        <dbReference type="SAM" id="SignalP"/>
    </source>
</evidence>
<gene>
    <name evidence="2" type="ORF">KYK14_21510</name>
</gene>
<feature type="signal peptide" evidence="1">
    <location>
        <begin position="1"/>
        <end position="22"/>
    </location>
</feature>